<reference evidence="2" key="1">
    <citation type="submission" date="2021-01" db="EMBL/GenBank/DDBJ databases">
        <title>Chromosome-level genome assembly of a human fungal pathogen reveals clustering of transcriptionally co-regulated genes.</title>
        <authorList>
            <person name="Voorhies M."/>
            <person name="Cohen S."/>
            <person name="Shea T.P."/>
            <person name="Petrus S."/>
            <person name="Munoz J.F."/>
            <person name="Poplawski S."/>
            <person name="Goldman W.E."/>
            <person name="Michael T."/>
            <person name="Cuomo C.A."/>
            <person name="Sil A."/>
            <person name="Beyhan S."/>
        </authorList>
    </citation>
    <scope>NUCLEOTIDE SEQUENCE</scope>
    <source>
        <strain evidence="2">H88</strain>
    </source>
</reference>
<dbReference type="AlphaFoldDB" id="A0A8A1LPQ6"/>
<dbReference type="Proteomes" id="UP000663419">
    <property type="component" value="Chromosome 4"/>
</dbReference>
<keyword evidence="1" id="KW-0732">Signal</keyword>
<gene>
    <name evidence="2" type="ORF">I7I53_04024</name>
</gene>
<name>A0A8A1LPQ6_AJEC8</name>
<evidence type="ECO:0000313" key="3">
    <source>
        <dbReference type="Proteomes" id="UP000663419"/>
    </source>
</evidence>
<dbReference type="EMBL" id="CP069105">
    <property type="protein sequence ID" value="QSS55986.1"/>
    <property type="molecule type" value="Genomic_DNA"/>
</dbReference>
<evidence type="ECO:0000256" key="1">
    <source>
        <dbReference type="SAM" id="SignalP"/>
    </source>
</evidence>
<feature type="signal peptide" evidence="1">
    <location>
        <begin position="1"/>
        <end position="16"/>
    </location>
</feature>
<evidence type="ECO:0008006" key="4">
    <source>
        <dbReference type="Google" id="ProtNLM"/>
    </source>
</evidence>
<dbReference type="VEuPathDB" id="FungiDB:I7I53_04024"/>
<evidence type="ECO:0000313" key="2">
    <source>
        <dbReference type="EMBL" id="QSS55986.1"/>
    </source>
</evidence>
<sequence>MGNLLWLFMVQYNVSSWGLQSSCPSHSHGQDESLMMLDSGNILLTRQFFPLQPQDMRTAISRVGRRVREG</sequence>
<proteinExistence type="predicted"/>
<organism evidence="2 3">
    <name type="scientific">Ajellomyces capsulatus (strain H88)</name>
    <name type="common">Darling's disease fungus</name>
    <name type="synonym">Histoplasma capsulatum</name>
    <dbReference type="NCBI Taxonomy" id="544711"/>
    <lineage>
        <taxon>Eukaryota</taxon>
        <taxon>Fungi</taxon>
        <taxon>Dikarya</taxon>
        <taxon>Ascomycota</taxon>
        <taxon>Pezizomycotina</taxon>
        <taxon>Eurotiomycetes</taxon>
        <taxon>Eurotiomycetidae</taxon>
        <taxon>Onygenales</taxon>
        <taxon>Ajellomycetaceae</taxon>
        <taxon>Histoplasma</taxon>
    </lineage>
</organism>
<feature type="chain" id="PRO_5034496774" description="Secreted protein" evidence="1">
    <location>
        <begin position="17"/>
        <end position="70"/>
    </location>
</feature>
<protein>
    <recommendedName>
        <fullName evidence="4">Secreted protein</fullName>
    </recommendedName>
</protein>
<accession>A0A8A1LPQ6</accession>